<dbReference type="SUPFAM" id="SSF50249">
    <property type="entry name" value="Nucleic acid-binding proteins"/>
    <property type="match status" value="1"/>
</dbReference>
<evidence type="ECO:0000313" key="4">
    <source>
        <dbReference type="Proteomes" id="UP000011770"/>
    </source>
</evidence>
<gene>
    <name evidence="3" type="ORF">LEP1GSC188_2433</name>
</gene>
<dbReference type="InterPro" id="IPR052513">
    <property type="entry name" value="Thioester_dehydratase-like"/>
</dbReference>
<dbReference type="Proteomes" id="UP000011770">
    <property type="component" value="Unassembled WGS sequence"/>
</dbReference>
<dbReference type="AlphaFoldDB" id="M3GXI6"/>
<dbReference type="Pfam" id="PF01796">
    <property type="entry name" value="OB_ChsH2_C"/>
    <property type="match status" value="1"/>
</dbReference>
<evidence type="ECO:0000313" key="3">
    <source>
        <dbReference type="EMBL" id="EMF81621.1"/>
    </source>
</evidence>
<dbReference type="PANTHER" id="PTHR34075:SF5">
    <property type="entry name" value="BLR3430 PROTEIN"/>
    <property type="match status" value="1"/>
</dbReference>
<dbReference type="InterPro" id="IPR002878">
    <property type="entry name" value="ChsH2_C"/>
</dbReference>
<proteinExistence type="predicted"/>
<dbReference type="InterPro" id="IPR012340">
    <property type="entry name" value="NA-bd_OB-fold"/>
</dbReference>
<feature type="domain" description="ChsH2 C-terminal OB-fold" evidence="2">
    <location>
        <begin position="39"/>
        <end position="103"/>
    </location>
</feature>
<reference evidence="3 4" key="1">
    <citation type="submission" date="2013-01" db="EMBL/GenBank/DDBJ databases">
        <authorList>
            <person name="Harkins D.M."/>
            <person name="Durkin A.S."/>
            <person name="Brinkac L.M."/>
            <person name="Haft D.H."/>
            <person name="Selengut J.D."/>
            <person name="Sanka R."/>
            <person name="DePew J."/>
            <person name="Purushe J."/>
            <person name="Tulsiani S.M."/>
            <person name="Graham G.C."/>
            <person name="Burns M.-A."/>
            <person name="Dohnt M.F."/>
            <person name="Smythe L.D."/>
            <person name="McKay D.B."/>
            <person name="Craig S.B."/>
            <person name="Vinetz J.M."/>
            <person name="Sutton G.G."/>
            <person name="Nierman W.C."/>
            <person name="Fouts D.E."/>
        </authorList>
    </citation>
    <scope>NUCLEOTIDE SEQUENCE [LARGE SCALE GENOMIC DNA]</scope>
    <source>
        <strain evidence="3 4">LT2116</strain>
    </source>
</reference>
<accession>M3GXI6</accession>
<evidence type="ECO:0000256" key="1">
    <source>
        <dbReference type="SAM" id="MobiDB-lite"/>
    </source>
</evidence>
<name>M3GXI6_9LEPT</name>
<protein>
    <submittedName>
        <fullName evidence="3">PF01796 domain protein</fullName>
    </submittedName>
</protein>
<evidence type="ECO:0000259" key="2">
    <source>
        <dbReference type="Pfam" id="PF01796"/>
    </source>
</evidence>
<organism evidence="3 4">
    <name type="scientific">Leptospira weilii serovar Topaz str. LT2116</name>
    <dbReference type="NCBI Taxonomy" id="1088540"/>
    <lineage>
        <taxon>Bacteria</taxon>
        <taxon>Pseudomonadati</taxon>
        <taxon>Spirochaetota</taxon>
        <taxon>Spirochaetia</taxon>
        <taxon>Leptospirales</taxon>
        <taxon>Leptospiraceae</taxon>
        <taxon>Leptospira</taxon>
    </lineage>
</organism>
<comment type="caution">
    <text evidence="3">The sequence shown here is derived from an EMBL/GenBank/DDBJ whole genome shotgun (WGS) entry which is preliminary data.</text>
</comment>
<dbReference type="EMBL" id="AHOR02000031">
    <property type="protein sequence ID" value="EMF81621.1"/>
    <property type="molecule type" value="Genomic_DNA"/>
</dbReference>
<sequence>MSETILKILKGKKCDSCGFQTTESLIACSQCGNSKTSEIQFSGKGKIYTYTVVHVGFGHLAQRAPYVLAVVQLEEGIKAMGILEGEVSGVPITESVKIDLPVQFQRDEPGTGFIFSPASSPKSREKSSP</sequence>
<feature type="region of interest" description="Disordered" evidence="1">
    <location>
        <begin position="109"/>
        <end position="129"/>
    </location>
</feature>
<dbReference type="PANTHER" id="PTHR34075">
    <property type="entry name" value="BLR3430 PROTEIN"/>
    <property type="match status" value="1"/>
</dbReference>